<dbReference type="GO" id="GO:0009294">
    <property type="term" value="P:DNA-mediated transformation"/>
    <property type="evidence" value="ECO:0007669"/>
    <property type="project" value="InterPro"/>
</dbReference>
<protein>
    <submittedName>
        <fullName evidence="4">DNA-protecting protein DprA</fullName>
    </submittedName>
</protein>
<feature type="domain" description="Smf/DprA SLOG" evidence="2">
    <location>
        <begin position="117"/>
        <end position="327"/>
    </location>
</feature>
<gene>
    <name evidence="4" type="primary">dprA</name>
    <name evidence="4" type="ORF">I8J31_01530</name>
</gene>
<dbReference type="AlphaFoldDB" id="A0A934JHX7"/>
<dbReference type="EMBL" id="JAEMNX010000001">
    <property type="protein sequence ID" value="MBJ7536355.1"/>
    <property type="molecule type" value="Genomic_DNA"/>
</dbReference>
<dbReference type="Gene3D" id="3.40.50.450">
    <property type="match status" value="1"/>
</dbReference>
<dbReference type="NCBIfam" id="TIGR00732">
    <property type="entry name" value="dprA"/>
    <property type="match status" value="1"/>
</dbReference>
<dbReference type="SUPFAM" id="SSF102405">
    <property type="entry name" value="MCP/YpsA-like"/>
    <property type="match status" value="1"/>
</dbReference>
<dbReference type="InterPro" id="IPR041614">
    <property type="entry name" value="DprA_WH"/>
</dbReference>
<dbReference type="Pfam" id="PF02481">
    <property type="entry name" value="DNA_processg_A"/>
    <property type="match status" value="1"/>
</dbReference>
<dbReference type="InterPro" id="IPR036388">
    <property type="entry name" value="WH-like_DNA-bd_sf"/>
</dbReference>
<sequence length="435" mass="47612">MDQFSYVGGLSQTDWLCFSFLSGIGPARLSRLYTYLNQLEQLGSGELVGDSLPDVDGLLLESGRASDITYELLRALKWPDVTARQAIDYLSSGSLNDEQQEKRDQTLDWLSEPHHHLLLQQNEHYPQALKEIDTAPAFLYGQGSLTSLGLPKIGIVGARKCTGYGRDITLQLAEQLASRGICVVSGGAIGIDTAAHQGALHDGSTPTLAVMGTGLQHRYPNKNSILFDNILYQGGLLVSEYPLMTSARPHLFPPRNRIISGLSIGVLVVEASTKSGSLISANYAIEQNREVFAVPGRLFDTQSEGCHQLLRQGATLVRNIDDILSECSERSLQAGNQYDKKASVKFMKAKPVSRADEASPSLSSSFSNNRFSDLPLTVSSAAKELAQLLERESQPLDFDALIRHTKMHTEILMQGLMELELSGCVENRHGAYSRC</sequence>
<dbReference type="Gene3D" id="1.10.10.10">
    <property type="entry name" value="Winged helix-like DNA-binding domain superfamily/Winged helix DNA-binding domain"/>
    <property type="match status" value="1"/>
</dbReference>
<name>A0A934JHX7_9GAMM</name>
<dbReference type="InterPro" id="IPR003488">
    <property type="entry name" value="DprA"/>
</dbReference>
<dbReference type="Pfam" id="PF17782">
    <property type="entry name" value="WHD_DprA"/>
    <property type="match status" value="1"/>
</dbReference>
<reference evidence="4" key="1">
    <citation type="submission" date="2020-12" db="EMBL/GenBank/DDBJ databases">
        <title>Marinomonas arctica sp. nov., a psychrotolerant bacterium isolated from the Arctic.</title>
        <authorList>
            <person name="Zhang Y."/>
        </authorList>
    </citation>
    <scope>NUCLEOTIDE SEQUENCE</scope>
    <source>
        <strain evidence="4">C1424</strain>
    </source>
</reference>
<feature type="domain" description="DprA winged helix" evidence="3">
    <location>
        <begin position="379"/>
        <end position="430"/>
    </location>
</feature>
<dbReference type="PANTHER" id="PTHR43022:SF1">
    <property type="entry name" value="PROTEIN SMF"/>
    <property type="match status" value="1"/>
</dbReference>
<evidence type="ECO:0000259" key="3">
    <source>
        <dbReference type="Pfam" id="PF17782"/>
    </source>
</evidence>
<evidence type="ECO:0000259" key="2">
    <source>
        <dbReference type="Pfam" id="PF02481"/>
    </source>
</evidence>
<comment type="caution">
    <text evidence="4">The sequence shown here is derived from an EMBL/GenBank/DDBJ whole genome shotgun (WGS) entry which is preliminary data.</text>
</comment>
<dbReference type="Proteomes" id="UP000628710">
    <property type="component" value="Unassembled WGS sequence"/>
</dbReference>
<organism evidence="4 5">
    <name type="scientific">Marinomonas transparens</name>
    <dbReference type="NCBI Taxonomy" id="2795388"/>
    <lineage>
        <taxon>Bacteria</taxon>
        <taxon>Pseudomonadati</taxon>
        <taxon>Pseudomonadota</taxon>
        <taxon>Gammaproteobacteria</taxon>
        <taxon>Oceanospirillales</taxon>
        <taxon>Oceanospirillaceae</taxon>
        <taxon>Marinomonas</taxon>
    </lineage>
</organism>
<comment type="similarity">
    <text evidence="1">Belongs to the DprA/Smf family.</text>
</comment>
<evidence type="ECO:0000313" key="5">
    <source>
        <dbReference type="Proteomes" id="UP000628710"/>
    </source>
</evidence>
<keyword evidence="5" id="KW-1185">Reference proteome</keyword>
<dbReference type="PANTHER" id="PTHR43022">
    <property type="entry name" value="PROTEIN SMF"/>
    <property type="match status" value="1"/>
</dbReference>
<proteinExistence type="inferred from homology"/>
<evidence type="ECO:0000256" key="1">
    <source>
        <dbReference type="ARBA" id="ARBA00006525"/>
    </source>
</evidence>
<evidence type="ECO:0000313" key="4">
    <source>
        <dbReference type="EMBL" id="MBJ7536355.1"/>
    </source>
</evidence>
<dbReference type="InterPro" id="IPR057666">
    <property type="entry name" value="DrpA_SLOG"/>
</dbReference>
<accession>A0A934JHX7</accession>